<dbReference type="AlphaFoldDB" id="A0A368XMK0"/>
<feature type="domain" description="Co-chaperone DjlA N-terminal" evidence="1">
    <location>
        <begin position="416"/>
        <end position="520"/>
    </location>
</feature>
<evidence type="ECO:0000259" key="1">
    <source>
        <dbReference type="Pfam" id="PF05099"/>
    </source>
</evidence>
<feature type="domain" description="TerB-C" evidence="3">
    <location>
        <begin position="545"/>
        <end position="678"/>
    </location>
</feature>
<dbReference type="InterPro" id="IPR028932">
    <property type="entry name" value="TerB-C"/>
</dbReference>
<dbReference type="Pfam" id="PF13208">
    <property type="entry name" value="TerB_N"/>
    <property type="match status" value="1"/>
</dbReference>
<reference evidence="4 5" key="1">
    <citation type="submission" date="2018-07" db="EMBL/GenBank/DDBJ databases">
        <title>Genomic Encyclopedia of Type Strains, Phase IV (KMG-IV): sequencing the most valuable type-strain genomes for metagenomic binning, comparative biology and taxonomic classification.</title>
        <authorList>
            <person name="Goeker M."/>
        </authorList>
    </citation>
    <scope>NUCLEOTIDE SEQUENCE [LARGE SCALE GENOMIC DNA]</scope>
    <source>
        <strain evidence="4 5">DSM 21634</strain>
    </source>
</reference>
<name>A0A368XMK0_9BURK</name>
<dbReference type="InterPro" id="IPR029024">
    <property type="entry name" value="TerB-like"/>
</dbReference>
<proteinExistence type="predicted"/>
<gene>
    <name evidence="4" type="ORF">DES41_10674</name>
</gene>
<feature type="domain" description="TerB N-terminal" evidence="2">
    <location>
        <begin position="2"/>
        <end position="208"/>
    </location>
</feature>
<comment type="caution">
    <text evidence="4">The sequence shown here is derived from an EMBL/GenBank/DDBJ whole genome shotgun (WGS) entry which is preliminary data.</text>
</comment>
<organism evidence="4 5">
    <name type="scientific">Pseudorhodoferax soli</name>
    <dbReference type="NCBI Taxonomy" id="545864"/>
    <lineage>
        <taxon>Bacteria</taxon>
        <taxon>Pseudomonadati</taxon>
        <taxon>Pseudomonadota</taxon>
        <taxon>Betaproteobacteria</taxon>
        <taxon>Burkholderiales</taxon>
        <taxon>Comamonadaceae</taxon>
    </lineage>
</organism>
<dbReference type="Pfam" id="PF05099">
    <property type="entry name" value="TerB"/>
    <property type="match status" value="1"/>
</dbReference>
<keyword evidence="5" id="KW-1185">Reference proteome</keyword>
<dbReference type="InterPro" id="IPR007791">
    <property type="entry name" value="DjlA_N"/>
</dbReference>
<evidence type="ECO:0000313" key="4">
    <source>
        <dbReference type="EMBL" id="RCW69203.1"/>
    </source>
</evidence>
<evidence type="ECO:0000259" key="3">
    <source>
        <dbReference type="Pfam" id="PF15615"/>
    </source>
</evidence>
<evidence type="ECO:0000313" key="5">
    <source>
        <dbReference type="Proteomes" id="UP000252884"/>
    </source>
</evidence>
<dbReference type="Pfam" id="PF15615">
    <property type="entry name" value="TerB_C"/>
    <property type="match status" value="1"/>
</dbReference>
<dbReference type="Gene3D" id="1.10.3680.10">
    <property type="entry name" value="TerB-like"/>
    <property type="match status" value="1"/>
</dbReference>
<dbReference type="SUPFAM" id="SSF158682">
    <property type="entry name" value="TerB-like"/>
    <property type="match status" value="1"/>
</dbReference>
<dbReference type="CDD" id="cd07176">
    <property type="entry name" value="terB"/>
    <property type="match status" value="1"/>
</dbReference>
<dbReference type="EMBL" id="QPJK01000006">
    <property type="protein sequence ID" value="RCW69203.1"/>
    <property type="molecule type" value="Genomic_DNA"/>
</dbReference>
<dbReference type="Proteomes" id="UP000252884">
    <property type="component" value="Unassembled WGS sequence"/>
</dbReference>
<sequence>MPPGASIQVAGITILGGMVYVGTSLKARSGSTDPCLIDPSLSVARSGDYTERQTNYWPSYSDISAAARRSYLNWLADGRKDPEADVGFVFLFFYGLERRAIIDANKDDAARADLPAIAAELRRLLNIYGETSHSFRRYAAELLDWVSLVEHPSRLYTLPVPEFPRTFELPLYMRLALGQAAVDGAPVPAHLAIAWARLEPTIYLRTPATRCVAEFEKLFAEQYRAKFGDGMVLKRNRTKLKMVYRAASSGFPASEELRLTFKDTPDVTALTGPVNTLKELVEAATQPLESYSRFMGRNADGGASLEGLLLLPATLWPNSVQRALADLRASMSEGAVALKFNELLATLGAKTTFTKERTLALARALESVNLGFEPDVLQGAKVPKPEDVVAVFVLPTAEAASRKDSAYLAASLTLELASAVASADGQFGFEEAEHLRSTVSNWKHLTGTQVQRLLAHLRLLRQAPASLTALKKRLEPLPVETRETIATFMAAVAQSDGDVSPAEMKMLEKVYKALGVEPKKVFSDVHAAASGAPAAEAVPAKAGVTTGFKLDPARIAALQQDTERVSAMLANIFKEAEEAIPPVVVPAAELEEDDATSSTGTEPGLLGLDEAHSALARMMLSRTQWSREELLDVAADLDLMLDGALERINEAAFDAHDTPLFEGDDPVTVNADILEKVEP</sequence>
<accession>A0A368XMK0</accession>
<evidence type="ECO:0000259" key="2">
    <source>
        <dbReference type="Pfam" id="PF13208"/>
    </source>
</evidence>
<protein>
    <submittedName>
        <fullName evidence="4">Putative tellurite resistance protein B-like protein</fullName>
    </submittedName>
</protein>
<dbReference type="InterPro" id="IPR025266">
    <property type="entry name" value="TerB_N"/>
</dbReference>